<evidence type="ECO:0000256" key="7">
    <source>
        <dbReference type="ARBA" id="ARBA00022723"/>
    </source>
</evidence>
<dbReference type="InterPro" id="IPR057333">
    <property type="entry name" value="SEA_Gpr126"/>
</dbReference>
<dbReference type="Pfam" id="PF25307">
    <property type="entry name" value="SEA_Gpr126"/>
    <property type="match status" value="1"/>
</dbReference>
<keyword evidence="11" id="KW-0297">G-protein coupled receptor</keyword>
<keyword evidence="14" id="KW-0675">Receptor</keyword>
<keyword evidence="31" id="KW-1185">Reference proteome</keyword>
<evidence type="ECO:0000256" key="22">
    <source>
        <dbReference type="PROSITE-ProRule" id="PRU00059"/>
    </source>
</evidence>
<evidence type="ECO:0000256" key="2">
    <source>
        <dbReference type="ARBA" id="ARBA00007343"/>
    </source>
</evidence>
<dbReference type="PANTHER" id="PTHR12011:SF290">
    <property type="entry name" value="ADHESION G-PROTEIN COUPLED RECEPTOR G6"/>
    <property type="match status" value="1"/>
</dbReference>
<dbReference type="Gene3D" id="2.60.120.200">
    <property type="match status" value="1"/>
</dbReference>
<comment type="subunit">
    <text evidence="21">Heterodimer of 2 chains generated by proteolytic processing; the large extracellular N-terminal fragment and the membrane-bound C-terminal fragment predominantly remain associated and non-covalently linked. Interacts with Laminin-2; this interaction stabilizes the receptor in an inactive state. Laminin-2 polymerization could facilitate ADGRG6-NTF removal, thereby exposing the tethered agonist to drive myelination. Interacts with PRNP. Interacts with ITGB1. Interacts with LRP1.</text>
</comment>
<feature type="domain" description="CUB" evidence="26">
    <location>
        <begin position="41"/>
        <end position="149"/>
    </location>
</feature>
<keyword evidence="12 24" id="KW-0472">Membrane</keyword>
<dbReference type="SMART" id="SM00159">
    <property type="entry name" value="PTX"/>
    <property type="match status" value="1"/>
</dbReference>
<feature type="transmembrane region" description="Helical" evidence="24">
    <location>
        <begin position="1059"/>
        <end position="1078"/>
    </location>
</feature>
<dbReference type="GO" id="GO:0060347">
    <property type="term" value="P:heart trabecula formation"/>
    <property type="evidence" value="ECO:0007669"/>
    <property type="project" value="TreeGrafter"/>
</dbReference>
<evidence type="ECO:0000256" key="19">
    <source>
        <dbReference type="ARBA" id="ARBA00082039"/>
    </source>
</evidence>
<dbReference type="GO" id="GO:0004930">
    <property type="term" value="F:G protein-coupled receptor activity"/>
    <property type="evidence" value="ECO:0007669"/>
    <property type="project" value="UniProtKB-KW"/>
</dbReference>
<dbReference type="InterPro" id="IPR057244">
    <property type="entry name" value="GAIN_B"/>
</dbReference>
<feature type="transmembrane region" description="Helical" evidence="24">
    <location>
        <begin position="958"/>
        <end position="975"/>
    </location>
</feature>
<dbReference type="GO" id="GO:0046872">
    <property type="term" value="F:metal ion binding"/>
    <property type="evidence" value="ECO:0007669"/>
    <property type="project" value="UniProtKB-KW"/>
</dbReference>
<keyword evidence="4" id="KW-0597">Phosphoprotein</keyword>
<dbReference type="InterPro" id="IPR017981">
    <property type="entry name" value="GPCR_2-like_7TM"/>
</dbReference>
<dbReference type="InterPro" id="IPR046338">
    <property type="entry name" value="GAIN_dom_sf"/>
</dbReference>
<comment type="similarity">
    <text evidence="2">Belongs to the G-protein coupled receptor 2 family. Adhesion G-protein coupled receptor (ADGR) subfamily.</text>
</comment>
<evidence type="ECO:0000259" key="29">
    <source>
        <dbReference type="PROSITE" id="PS51828"/>
    </source>
</evidence>
<dbReference type="PROSITE" id="PS50221">
    <property type="entry name" value="GAIN_B"/>
    <property type="match status" value="1"/>
</dbReference>
<dbReference type="Pfam" id="PF00431">
    <property type="entry name" value="CUB"/>
    <property type="match status" value="1"/>
</dbReference>
<dbReference type="Gene3D" id="2.60.120.290">
    <property type="entry name" value="Spermadhesin, CUB domain"/>
    <property type="match status" value="1"/>
</dbReference>
<keyword evidence="3" id="KW-1003">Cell membrane</keyword>
<dbReference type="InterPro" id="IPR001759">
    <property type="entry name" value="PTX_dom"/>
</dbReference>
<organism evidence="30 31">
    <name type="scientific">Fregetta grallaria</name>
    <name type="common">White-bellied storm-petrel</name>
    <name type="synonym">Procellaria grallaria</name>
    <dbReference type="NCBI Taxonomy" id="79628"/>
    <lineage>
        <taxon>Eukaryota</taxon>
        <taxon>Metazoa</taxon>
        <taxon>Chordata</taxon>
        <taxon>Craniata</taxon>
        <taxon>Vertebrata</taxon>
        <taxon>Euteleostomi</taxon>
        <taxon>Archelosauria</taxon>
        <taxon>Archosauria</taxon>
        <taxon>Dinosauria</taxon>
        <taxon>Saurischia</taxon>
        <taxon>Theropoda</taxon>
        <taxon>Coelurosauria</taxon>
        <taxon>Aves</taxon>
        <taxon>Neognathae</taxon>
        <taxon>Neoaves</taxon>
        <taxon>Aequornithes</taxon>
        <taxon>Procellariiformes</taxon>
        <taxon>Hydrobatidae</taxon>
        <taxon>Fregetta</taxon>
    </lineage>
</organism>
<evidence type="ECO:0000256" key="15">
    <source>
        <dbReference type="ARBA" id="ARBA00023180"/>
    </source>
</evidence>
<dbReference type="EMBL" id="VZZT01000595">
    <property type="protein sequence ID" value="NXW03833.1"/>
    <property type="molecule type" value="Genomic_DNA"/>
</dbReference>
<feature type="non-terminal residue" evidence="30">
    <location>
        <position position="1184"/>
    </location>
</feature>
<dbReference type="FunFam" id="2.60.120.290:FF:000019">
    <property type="entry name" value="Adhesion G-protein coupled receptor G6"/>
    <property type="match status" value="1"/>
</dbReference>
<feature type="transmembrane region" description="Helical" evidence="24">
    <location>
        <begin position="916"/>
        <end position="938"/>
    </location>
</feature>
<dbReference type="InterPro" id="IPR035914">
    <property type="entry name" value="Sperma_CUB_dom_sf"/>
</dbReference>
<proteinExistence type="inferred from homology"/>
<evidence type="ECO:0000256" key="12">
    <source>
        <dbReference type="ARBA" id="ARBA00023136"/>
    </source>
</evidence>
<accession>A0A7L3YR81</accession>
<evidence type="ECO:0000256" key="18">
    <source>
        <dbReference type="ARBA" id="ARBA00080676"/>
    </source>
</evidence>
<evidence type="ECO:0000256" key="11">
    <source>
        <dbReference type="ARBA" id="ARBA00023040"/>
    </source>
</evidence>
<evidence type="ECO:0000256" key="21">
    <source>
        <dbReference type="ARBA" id="ARBA00093532"/>
    </source>
</evidence>
<dbReference type="CDD" id="cd00041">
    <property type="entry name" value="CUB"/>
    <property type="match status" value="1"/>
</dbReference>
<keyword evidence="6 24" id="KW-0812">Transmembrane</keyword>
<evidence type="ECO:0000256" key="13">
    <source>
        <dbReference type="ARBA" id="ARBA00023157"/>
    </source>
</evidence>
<feature type="transmembrane region" description="Helical" evidence="24">
    <location>
        <begin position="1008"/>
        <end position="1038"/>
    </location>
</feature>
<evidence type="ECO:0000256" key="1">
    <source>
        <dbReference type="ARBA" id="ARBA00004651"/>
    </source>
</evidence>
<dbReference type="FunFam" id="2.60.120.200:FF:000050">
    <property type="entry name" value="Adhesion G protein-coupled receptor G6"/>
    <property type="match status" value="1"/>
</dbReference>
<sequence length="1184" mass="131495">RMSHVSEMWCYHWKWKLQHCLCLFTTYIICVQQAAHGCYDCRIVLTDPSGVFTSPCFPSDYPNSQACKWIIRAPHGFIIQLTFIDFDIEEAPGCIYDSLTLDNGEGPMNLCGITAKGLSYNSTGSEMIVSFKSDFSIQKKGFNASYVRIAVSLRNQKVIIPQVPDVDAVSVAETVSVPELSQFTLCFEATKGSSDDNDDWKVFSYTDALSTEFFSFGKTTKGHFLSISGTQCILENALPRNAEFFTGTFQQLCVIGDSFSGSIGIYAKSTYHIVYCPGIFGKVIPGNGRLVLGSNSNEVSSLNGDIYNFRLWNFTMNAQTLANLSCDVKGNIVDWENEFWSIPTSALKAENNLSCGSYLIPSSTIEPTSCANLGSLCQATVNATTPTPPTVTTNMPDTNRNDKPNNGGLFYRISITVFSSNSDSVSKVHDVVAEWLNRTFQNWNYTVYVVNISIHPGSIKEGVREKRSIKSFGVLALLVYNSTNNINLEEEDIRQKLINNNGTMEGGYKLHTVDVDPVEKCLAEENPPNYFWPDTRPTVTNFTLCHGSSVQTASRTCYLGLQNYTSYWGQPDLRNCTENAADIANQLLNLTGEGQQLTSAKVNDVVQKLKKIVNDEEIDESLGSTVVTIFSNILTSSDSVLAASSSEALKTIDALALKIQFAGPSMSISTRNLALGVSSVNSVSFKGGSFSVSPQNNATDFQIDFDKDQTNAFASVVLPPSLLKNLSQDEIEVISRAQFTFFNKNGLFQDADNPANLTSFVVACSIGNITIQDLQDYVKVTIKHTKIQPTCVFWDMNKNGGNGGWNPAGCQVDAESNENETVCLCNHLTHFGVLMDLQRTVTQIDPQNTKVLTFITYIGCGISAIFSAATLLTYIAFEKLRRDYPSKILMNLSTALLFLNLIFLLDGWIASFDIDGLCIAVAALLHFFLLATFTWMGLEAVHMYIALVKVFNTYIRRYILKFCIIGWGDLPILLLKRPMLHTDESGAATYIESKLSMMGLYCWIKNEVVFYVTCAGYFGIMFLMNVAMFIVVMVQICGRNGKRTNRSLKEEILRNLRSVVSLTFLLGMTWGFAFFAWGPLTLPFLYLFSIFNSLQGLFIFVFHCAMKENVQKQWRRHLCCGRFRLADNSDWSKTATNIIKKSSDNLGKSLSSSSIGSNSTYLTSKSKSTTNTYCKRNSHTGEFL</sequence>
<name>A0A7L3YR81_FREGA</name>
<feature type="transmembrane region" description="Helical" evidence="24">
    <location>
        <begin position="1084"/>
        <end position="1106"/>
    </location>
</feature>
<evidence type="ECO:0000256" key="17">
    <source>
        <dbReference type="ARBA" id="ARBA00069922"/>
    </source>
</evidence>
<evidence type="ECO:0000256" key="5">
    <source>
        <dbReference type="ARBA" id="ARBA00022685"/>
    </source>
</evidence>
<feature type="non-terminal residue" evidence="30">
    <location>
        <position position="1"/>
    </location>
</feature>
<protein>
    <recommendedName>
        <fullName evidence="17">Adhesion G-protein coupled receptor G6</fullName>
    </recommendedName>
    <alternativeName>
        <fullName evidence="18">Developmentally regulated G-protein-coupled receptor</fullName>
    </alternativeName>
    <alternativeName>
        <fullName evidence="19">G-protein coupled receptor 126</fullName>
    </alternativeName>
</protein>
<keyword evidence="9" id="KW-0106">Calcium</keyword>
<dbReference type="GO" id="GO:0043236">
    <property type="term" value="F:laminin binding"/>
    <property type="evidence" value="ECO:0007669"/>
    <property type="project" value="TreeGrafter"/>
</dbReference>
<comment type="subcellular location">
    <subcellularLocation>
        <location evidence="1">Cell membrane</location>
        <topology evidence="1">Multi-pass membrane protein</topology>
    </subcellularLocation>
</comment>
<dbReference type="PANTHER" id="PTHR12011">
    <property type="entry name" value="ADHESION G-PROTEIN COUPLED RECEPTOR"/>
    <property type="match status" value="1"/>
</dbReference>
<dbReference type="SMART" id="SM00303">
    <property type="entry name" value="GPS"/>
    <property type="match status" value="1"/>
</dbReference>
<dbReference type="InterPro" id="IPR000203">
    <property type="entry name" value="GPS"/>
</dbReference>
<dbReference type="PROSITE" id="PS50261">
    <property type="entry name" value="G_PROTEIN_RECEP_F2_4"/>
    <property type="match status" value="1"/>
</dbReference>
<evidence type="ECO:0000256" key="10">
    <source>
        <dbReference type="ARBA" id="ARBA00022989"/>
    </source>
</evidence>
<feature type="domain" description="GAIN-B" evidence="27">
    <location>
        <begin position="664"/>
        <end position="841"/>
    </location>
</feature>
<dbReference type="Gene3D" id="1.20.1070.10">
    <property type="entry name" value="Rhodopsin 7-helix transmembrane proteins"/>
    <property type="match status" value="1"/>
</dbReference>
<comment type="caution">
    <text evidence="30">The sequence shown here is derived from an EMBL/GenBank/DDBJ whole genome shotgun (WGS) entry which is preliminary data.</text>
</comment>
<dbReference type="SUPFAM" id="SSF49854">
    <property type="entry name" value="Spermadhesin, CUB domain"/>
    <property type="match status" value="1"/>
</dbReference>
<dbReference type="InterPro" id="IPR017983">
    <property type="entry name" value="GPCR_2_secretin-like_CS"/>
</dbReference>
<dbReference type="GO" id="GO:0007166">
    <property type="term" value="P:cell surface receptor signaling pathway"/>
    <property type="evidence" value="ECO:0007669"/>
    <property type="project" value="InterPro"/>
</dbReference>
<feature type="transmembrane region" description="Helical" evidence="24">
    <location>
        <begin position="889"/>
        <end position="910"/>
    </location>
</feature>
<dbReference type="GO" id="GO:0007189">
    <property type="term" value="P:adenylate cyclase-activating G protein-coupled receptor signaling pathway"/>
    <property type="evidence" value="ECO:0007669"/>
    <property type="project" value="TreeGrafter"/>
</dbReference>
<dbReference type="InterPro" id="IPR013320">
    <property type="entry name" value="ConA-like_dom_sf"/>
</dbReference>
<dbReference type="PROSITE" id="PS01180">
    <property type="entry name" value="CUB"/>
    <property type="match status" value="1"/>
</dbReference>
<evidence type="ECO:0000256" key="23">
    <source>
        <dbReference type="SAM" id="MobiDB-lite"/>
    </source>
</evidence>
<feature type="transmembrane region" description="Helical" evidence="24">
    <location>
        <begin position="854"/>
        <end position="877"/>
    </location>
</feature>
<feature type="region of interest" description="Disordered" evidence="23">
    <location>
        <begin position="1145"/>
        <end position="1165"/>
    </location>
</feature>
<dbReference type="Pfam" id="PF00002">
    <property type="entry name" value="7tm_2"/>
    <property type="match status" value="1"/>
</dbReference>
<dbReference type="InterPro" id="IPR000859">
    <property type="entry name" value="CUB_dom"/>
</dbReference>
<comment type="caution">
    <text evidence="22">Lacks conserved residue(s) required for the propagation of feature annotation.</text>
</comment>
<evidence type="ECO:0000256" key="6">
    <source>
        <dbReference type="ARBA" id="ARBA00022692"/>
    </source>
</evidence>
<dbReference type="PROSITE" id="PS51828">
    <property type="entry name" value="PTX_2"/>
    <property type="match status" value="1"/>
</dbReference>
<evidence type="ECO:0000259" key="26">
    <source>
        <dbReference type="PROSITE" id="PS01180"/>
    </source>
</evidence>
<dbReference type="SMART" id="SM00042">
    <property type="entry name" value="CUB"/>
    <property type="match status" value="1"/>
</dbReference>
<dbReference type="InterPro" id="IPR000832">
    <property type="entry name" value="GPCR_2_secretin-like"/>
</dbReference>
<keyword evidence="13 22" id="KW-1015">Disulfide bond</keyword>
<dbReference type="Pfam" id="PF01825">
    <property type="entry name" value="GPS"/>
    <property type="match status" value="1"/>
</dbReference>
<evidence type="ECO:0000256" key="20">
    <source>
        <dbReference type="ARBA" id="ARBA00093343"/>
    </source>
</evidence>
<comment type="function">
    <text evidence="20">Adhesion G-protein coupled receptor (aGPCR) for steroid hormones, such as progesterone and 17alpha-hydroxyprogesterone (17OHP). Involved in many biological processes, such as myelination, sprouting angiogenesis, placenta, ear and cartilage development. Ligand binding causes a conformation change that triggers signaling via guanine nucleotide-binding proteins (G proteins) and modulates the activity of downstream effectors, such as adenylate cyclase. ADGRG6 is coupled to G(i) G alpha proteins and mediates inhibition of adenylate cyclase. Also able to couple to G(q) G proteins. Involved in myelination of the peripheral nervous system: required for differentiation of promyelinating Schwann cells and for normal myelination of axons. Also acts as a regulator of body length and bone mass. Acts as a regulator of blood-brain barrier formation in the central nervous system vie its association with LRP1 and ITGB1.</text>
</comment>
<keyword evidence="5" id="KW-0165">Cleavage on pair of basic residues</keyword>
<keyword evidence="16" id="KW-0807">Transducer</keyword>
<gene>
    <name evidence="30" type="primary">Adgrg6</name>
    <name evidence="30" type="ORF">FREGRA_R05585</name>
</gene>
<evidence type="ECO:0000256" key="16">
    <source>
        <dbReference type="ARBA" id="ARBA00023224"/>
    </source>
</evidence>
<dbReference type="Pfam" id="PF26574">
    <property type="entry name" value="GAIN_ADGRG2"/>
    <property type="match status" value="1"/>
</dbReference>
<feature type="chain" id="PRO_5029585723" description="Adhesion G-protein coupled receptor G6" evidence="25">
    <location>
        <begin position="38"/>
        <end position="1184"/>
    </location>
</feature>
<evidence type="ECO:0000256" key="25">
    <source>
        <dbReference type="SAM" id="SignalP"/>
    </source>
</evidence>
<dbReference type="PROSITE" id="PS00650">
    <property type="entry name" value="G_PROTEIN_RECEP_F2_2"/>
    <property type="match status" value="1"/>
</dbReference>
<evidence type="ECO:0000313" key="30">
    <source>
        <dbReference type="EMBL" id="NXW03833.1"/>
    </source>
</evidence>
<dbReference type="Pfam" id="PF00354">
    <property type="entry name" value="Pentaxin"/>
    <property type="match status" value="1"/>
</dbReference>
<evidence type="ECO:0000256" key="4">
    <source>
        <dbReference type="ARBA" id="ARBA00022553"/>
    </source>
</evidence>
<keyword evidence="7" id="KW-0479">Metal-binding</keyword>
<dbReference type="GO" id="GO:0022011">
    <property type="term" value="P:myelination in peripheral nervous system"/>
    <property type="evidence" value="ECO:0007669"/>
    <property type="project" value="TreeGrafter"/>
</dbReference>
<evidence type="ECO:0000259" key="28">
    <source>
        <dbReference type="PROSITE" id="PS50261"/>
    </source>
</evidence>
<evidence type="ECO:0000256" key="3">
    <source>
        <dbReference type="ARBA" id="ARBA00022475"/>
    </source>
</evidence>
<evidence type="ECO:0000256" key="24">
    <source>
        <dbReference type="SAM" id="Phobius"/>
    </source>
</evidence>
<dbReference type="FunFam" id="1.20.1070.10:FF:000052">
    <property type="entry name" value="Adhesion G-protein coupled receptor G6"/>
    <property type="match status" value="1"/>
</dbReference>
<dbReference type="SUPFAM" id="SSF49899">
    <property type="entry name" value="Concanavalin A-like lectins/glucanases"/>
    <property type="match status" value="1"/>
</dbReference>
<feature type="domain" description="G-protein coupled receptors family 2 profile 2" evidence="28">
    <location>
        <begin position="852"/>
        <end position="1107"/>
    </location>
</feature>
<feature type="signal peptide" evidence="25">
    <location>
        <begin position="1"/>
        <end position="37"/>
    </location>
</feature>
<dbReference type="SUPFAM" id="SSF81321">
    <property type="entry name" value="Family A G protein-coupled receptor-like"/>
    <property type="match status" value="1"/>
</dbReference>
<keyword evidence="8 25" id="KW-0732">Signal</keyword>
<evidence type="ECO:0000259" key="27">
    <source>
        <dbReference type="PROSITE" id="PS50221"/>
    </source>
</evidence>
<dbReference type="InterPro" id="IPR058857">
    <property type="entry name" value="GAIN_ADGRG2/6"/>
</dbReference>
<keyword evidence="10 24" id="KW-1133">Transmembrane helix</keyword>
<dbReference type="Gene3D" id="2.60.220.50">
    <property type="match status" value="1"/>
</dbReference>
<dbReference type="GO" id="GO:0005886">
    <property type="term" value="C:plasma membrane"/>
    <property type="evidence" value="ECO:0007669"/>
    <property type="project" value="UniProtKB-SubCell"/>
</dbReference>
<evidence type="ECO:0000256" key="8">
    <source>
        <dbReference type="ARBA" id="ARBA00022729"/>
    </source>
</evidence>
<evidence type="ECO:0000256" key="9">
    <source>
        <dbReference type="ARBA" id="ARBA00022837"/>
    </source>
</evidence>
<keyword evidence="15" id="KW-0325">Glycoprotein</keyword>
<feature type="domain" description="Pentraxin (PTX)" evidence="29">
    <location>
        <begin position="154"/>
        <end position="355"/>
    </location>
</feature>
<dbReference type="FunFam" id="2.60.220.50:FF:000006">
    <property type="entry name" value="Adhesion G-protein coupled receptor G6"/>
    <property type="match status" value="1"/>
</dbReference>
<evidence type="ECO:0000313" key="31">
    <source>
        <dbReference type="Proteomes" id="UP000563060"/>
    </source>
</evidence>
<feature type="disulfide bond" evidence="22">
    <location>
        <begin position="94"/>
        <end position="111"/>
    </location>
</feature>
<dbReference type="AlphaFoldDB" id="A0A7L3YR81"/>
<reference evidence="30 31" key="1">
    <citation type="submission" date="2019-09" db="EMBL/GenBank/DDBJ databases">
        <title>Bird 10,000 Genomes (B10K) Project - Family phase.</title>
        <authorList>
            <person name="Zhang G."/>
        </authorList>
    </citation>
    <scope>NUCLEOTIDE SEQUENCE [LARGE SCALE GENOMIC DNA]</scope>
    <source>
        <strain evidence="30">B10K-DU-006-09</strain>
        <tissue evidence="30">Muscle</tissue>
    </source>
</reference>
<dbReference type="Proteomes" id="UP000563060">
    <property type="component" value="Unassembled WGS sequence"/>
</dbReference>
<evidence type="ECO:0000256" key="14">
    <source>
        <dbReference type="ARBA" id="ARBA00023170"/>
    </source>
</evidence>